<evidence type="ECO:0000313" key="1">
    <source>
        <dbReference type="EMBL" id="MPN00901.1"/>
    </source>
</evidence>
<proteinExistence type="predicted"/>
<reference evidence="1" key="1">
    <citation type="submission" date="2019-08" db="EMBL/GenBank/DDBJ databases">
        <authorList>
            <person name="Kucharzyk K."/>
            <person name="Murdoch R.W."/>
            <person name="Higgins S."/>
            <person name="Loffler F."/>
        </authorList>
    </citation>
    <scope>NUCLEOTIDE SEQUENCE</scope>
</reference>
<comment type="caution">
    <text evidence="1">The sequence shown here is derived from an EMBL/GenBank/DDBJ whole genome shotgun (WGS) entry which is preliminary data.</text>
</comment>
<protein>
    <submittedName>
        <fullName evidence="1">Uncharacterized protein</fullName>
    </submittedName>
</protein>
<name>A0A645EG68_9ZZZZ</name>
<organism evidence="1">
    <name type="scientific">bioreactor metagenome</name>
    <dbReference type="NCBI Taxonomy" id="1076179"/>
    <lineage>
        <taxon>unclassified sequences</taxon>
        <taxon>metagenomes</taxon>
        <taxon>ecological metagenomes</taxon>
    </lineage>
</organism>
<accession>A0A645EG68</accession>
<sequence>MLNFRIILIDFFDESFGCQLFGFGFRLRCLLQFQISEDCIICFHIVGTEIGQLTDIFTEEENTQPVIKIPAVFRHFQRNVFINRNRFMRLQVFFNFFLKP</sequence>
<dbReference type="EMBL" id="VSSQ01046932">
    <property type="protein sequence ID" value="MPN00901.1"/>
    <property type="molecule type" value="Genomic_DNA"/>
</dbReference>
<dbReference type="AlphaFoldDB" id="A0A645EG68"/>
<gene>
    <name evidence="1" type="ORF">SDC9_148099</name>
</gene>